<dbReference type="InterPro" id="IPR039740">
    <property type="entry name" value="CNOT10"/>
</dbReference>
<evidence type="ECO:0008006" key="4">
    <source>
        <dbReference type="Google" id="ProtNLM"/>
    </source>
</evidence>
<dbReference type="Gene3D" id="1.25.40.10">
    <property type="entry name" value="Tetratricopeptide repeat domain"/>
    <property type="match status" value="1"/>
</dbReference>
<organism evidence="2 3">
    <name type="scientific">Elliptochloris bilobata</name>
    <dbReference type="NCBI Taxonomy" id="381761"/>
    <lineage>
        <taxon>Eukaryota</taxon>
        <taxon>Viridiplantae</taxon>
        <taxon>Chlorophyta</taxon>
        <taxon>core chlorophytes</taxon>
        <taxon>Trebouxiophyceae</taxon>
        <taxon>Trebouxiophyceae incertae sedis</taxon>
        <taxon>Elliptochloris clade</taxon>
        <taxon>Elliptochloris</taxon>
    </lineage>
</organism>
<keyword evidence="3" id="KW-1185">Reference proteome</keyword>
<evidence type="ECO:0000313" key="3">
    <source>
        <dbReference type="Proteomes" id="UP001445335"/>
    </source>
</evidence>
<protein>
    <recommendedName>
        <fullName evidence="4">CCR4-NOT transcription complex subunit 10</fullName>
    </recommendedName>
</protein>
<dbReference type="InterPro" id="IPR011990">
    <property type="entry name" value="TPR-like_helical_dom_sf"/>
</dbReference>
<dbReference type="Proteomes" id="UP001445335">
    <property type="component" value="Unassembled WGS sequence"/>
</dbReference>
<dbReference type="AlphaFoldDB" id="A0AAW1S597"/>
<dbReference type="SMART" id="SM00028">
    <property type="entry name" value="TPR"/>
    <property type="match status" value="2"/>
</dbReference>
<dbReference type="EMBL" id="JALJOU010000012">
    <property type="protein sequence ID" value="KAK9840838.1"/>
    <property type="molecule type" value="Genomic_DNA"/>
</dbReference>
<comment type="similarity">
    <text evidence="1">Belongs to the CNOT10 family.</text>
</comment>
<proteinExistence type="inferred from homology"/>
<name>A0AAW1S597_9CHLO</name>
<dbReference type="InterPro" id="IPR019734">
    <property type="entry name" value="TPR_rpt"/>
</dbReference>
<evidence type="ECO:0000256" key="1">
    <source>
        <dbReference type="ARBA" id="ARBA00010080"/>
    </source>
</evidence>
<comment type="caution">
    <text evidence="2">The sequence shown here is derived from an EMBL/GenBank/DDBJ whole genome shotgun (WGS) entry which is preliminary data.</text>
</comment>
<dbReference type="PANTHER" id="PTHR12979">
    <property type="entry name" value="CCR4-NOT TRANSCRIPTION COMPLEX SUBUNIT 10"/>
    <property type="match status" value="1"/>
</dbReference>
<sequence length="327" mass="34304">MQQSQLFKRVLDVRHGTRYGKQQCLCGLSGVLINRYAHTKRSLSSACDQRALNDCMTQDASQEALLAHQRGDYGAAARLVSRSAAAAASFEERACALDNLGCIQARQGRRHTAALCFSKALALLPEQTADGAHACGMRAAVLYNGALQALLLGRPATALRCFREVAGARPQDPLLWLRAAESCMSAAAALAPDLPAAQGLPEAAGDSDGSAGELLEQAAQCLANALAASAWVALRRGDPHGALEHVQPLLQAEAVPLDLRQAALGYAAEALAALGRAHDAAHHLDEAVHRKEATTLMLNLAGILQIGQEDVPNEAGGTRSSVSQGDD</sequence>
<dbReference type="PANTHER" id="PTHR12979:SF5">
    <property type="entry name" value="CCR4-NOT TRANSCRIPTION COMPLEX SUBUNIT 10"/>
    <property type="match status" value="1"/>
</dbReference>
<reference evidence="2 3" key="1">
    <citation type="journal article" date="2024" name="Nat. Commun.">
        <title>Phylogenomics reveals the evolutionary origins of lichenization in chlorophyte algae.</title>
        <authorList>
            <person name="Puginier C."/>
            <person name="Libourel C."/>
            <person name="Otte J."/>
            <person name="Skaloud P."/>
            <person name="Haon M."/>
            <person name="Grisel S."/>
            <person name="Petersen M."/>
            <person name="Berrin J.G."/>
            <person name="Delaux P.M."/>
            <person name="Dal Grande F."/>
            <person name="Keller J."/>
        </authorList>
    </citation>
    <scope>NUCLEOTIDE SEQUENCE [LARGE SCALE GENOMIC DNA]</scope>
    <source>
        <strain evidence="2 3">SAG 245.80</strain>
    </source>
</reference>
<dbReference type="GO" id="GO:0030014">
    <property type="term" value="C:CCR4-NOT complex"/>
    <property type="evidence" value="ECO:0007669"/>
    <property type="project" value="InterPro"/>
</dbReference>
<gene>
    <name evidence="2" type="ORF">WJX81_008040</name>
</gene>
<dbReference type="GO" id="GO:0017148">
    <property type="term" value="P:negative regulation of translation"/>
    <property type="evidence" value="ECO:0007669"/>
    <property type="project" value="TreeGrafter"/>
</dbReference>
<dbReference type="GO" id="GO:0006402">
    <property type="term" value="P:mRNA catabolic process"/>
    <property type="evidence" value="ECO:0007669"/>
    <property type="project" value="TreeGrafter"/>
</dbReference>
<dbReference type="SUPFAM" id="SSF48452">
    <property type="entry name" value="TPR-like"/>
    <property type="match status" value="1"/>
</dbReference>
<evidence type="ECO:0000313" key="2">
    <source>
        <dbReference type="EMBL" id="KAK9840838.1"/>
    </source>
</evidence>
<accession>A0AAW1S597</accession>